<protein>
    <recommendedName>
        <fullName evidence="7">Cadherin domain-containing protein</fullName>
    </recommendedName>
</protein>
<dbReference type="InterPro" id="IPR039808">
    <property type="entry name" value="Cadherin"/>
</dbReference>
<feature type="non-terminal residue" evidence="5">
    <location>
        <position position="1"/>
    </location>
</feature>
<dbReference type="PANTHER" id="PTHR24027">
    <property type="entry name" value="CADHERIN-23"/>
    <property type="match status" value="1"/>
</dbReference>
<keyword evidence="4" id="KW-0472">Membrane</keyword>
<keyword evidence="2" id="KW-0677">Repeat</keyword>
<dbReference type="Proteomes" id="UP001176940">
    <property type="component" value="Unassembled WGS sequence"/>
</dbReference>
<evidence type="ECO:0008006" key="7">
    <source>
        <dbReference type="Google" id="ProtNLM"/>
    </source>
</evidence>
<dbReference type="InterPro" id="IPR015919">
    <property type="entry name" value="Cadherin-like_sf"/>
</dbReference>
<evidence type="ECO:0000313" key="6">
    <source>
        <dbReference type="Proteomes" id="UP001176940"/>
    </source>
</evidence>
<name>A0ABN9L7Q8_9NEOB</name>
<dbReference type="Gene3D" id="2.60.40.60">
    <property type="entry name" value="Cadherins"/>
    <property type="match status" value="1"/>
</dbReference>
<organism evidence="5 6">
    <name type="scientific">Ranitomeya imitator</name>
    <name type="common">mimic poison frog</name>
    <dbReference type="NCBI Taxonomy" id="111125"/>
    <lineage>
        <taxon>Eukaryota</taxon>
        <taxon>Metazoa</taxon>
        <taxon>Chordata</taxon>
        <taxon>Craniata</taxon>
        <taxon>Vertebrata</taxon>
        <taxon>Euteleostomi</taxon>
        <taxon>Amphibia</taxon>
        <taxon>Batrachia</taxon>
        <taxon>Anura</taxon>
        <taxon>Neobatrachia</taxon>
        <taxon>Hyloidea</taxon>
        <taxon>Dendrobatidae</taxon>
        <taxon>Dendrobatinae</taxon>
        <taxon>Ranitomeya</taxon>
    </lineage>
</organism>
<dbReference type="SUPFAM" id="SSF49313">
    <property type="entry name" value="Cadherin-like"/>
    <property type="match status" value="1"/>
</dbReference>
<sequence length="148" mass="16178">VNFIWMKNGNLWTTEKFDEDAQPSYNITVEADTPPDTQGPLSPNMAQLEIIVPDVKEGPVFEKNIYAATITNTVPPRFPVIKVTAKSRDSMLKPTLTYSLVDQPGDAFDIDKHTGQIVAANVAGKTGTFHFKAQATDKNGLSAQAEVQ</sequence>
<evidence type="ECO:0000313" key="5">
    <source>
        <dbReference type="EMBL" id="CAJ0933397.1"/>
    </source>
</evidence>
<gene>
    <name evidence="5" type="ORF">RIMI_LOCUS5504064</name>
</gene>
<evidence type="ECO:0000256" key="4">
    <source>
        <dbReference type="ARBA" id="ARBA00023136"/>
    </source>
</evidence>
<dbReference type="CDD" id="cd11304">
    <property type="entry name" value="Cadherin_repeat"/>
    <property type="match status" value="1"/>
</dbReference>
<comment type="caution">
    <text evidence="5">The sequence shown here is derived from an EMBL/GenBank/DDBJ whole genome shotgun (WGS) entry which is preliminary data.</text>
</comment>
<feature type="non-terminal residue" evidence="5">
    <location>
        <position position="148"/>
    </location>
</feature>
<evidence type="ECO:0000256" key="3">
    <source>
        <dbReference type="ARBA" id="ARBA00022837"/>
    </source>
</evidence>
<evidence type="ECO:0000256" key="1">
    <source>
        <dbReference type="ARBA" id="ARBA00004370"/>
    </source>
</evidence>
<dbReference type="EMBL" id="CAUEEQ010009439">
    <property type="protein sequence ID" value="CAJ0933397.1"/>
    <property type="molecule type" value="Genomic_DNA"/>
</dbReference>
<keyword evidence="3" id="KW-0106">Calcium</keyword>
<proteinExistence type="predicted"/>
<keyword evidence="6" id="KW-1185">Reference proteome</keyword>
<dbReference type="PANTHER" id="PTHR24027:SF438">
    <property type="entry name" value="CADHERIN 23"/>
    <property type="match status" value="1"/>
</dbReference>
<accession>A0ABN9L7Q8</accession>
<comment type="subcellular location">
    <subcellularLocation>
        <location evidence="1">Membrane</location>
    </subcellularLocation>
</comment>
<reference evidence="5" key="1">
    <citation type="submission" date="2023-07" db="EMBL/GenBank/DDBJ databases">
        <authorList>
            <person name="Stuckert A."/>
        </authorList>
    </citation>
    <scope>NUCLEOTIDE SEQUENCE</scope>
</reference>
<evidence type="ECO:0000256" key="2">
    <source>
        <dbReference type="ARBA" id="ARBA00022737"/>
    </source>
</evidence>